<dbReference type="RefSeq" id="WP_242958389.1">
    <property type="nucleotide sequence ID" value="NZ_FQZB01000008.1"/>
</dbReference>
<keyword evidence="3" id="KW-1185">Reference proteome</keyword>
<evidence type="ECO:0000259" key="1">
    <source>
        <dbReference type="Pfam" id="PF03551"/>
    </source>
</evidence>
<dbReference type="Pfam" id="PF03551">
    <property type="entry name" value="PadR"/>
    <property type="match status" value="1"/>
</dbReference>
<accession>A0A1M6J5X3</accession>
<organism evidence="2 3">
    <name type="scientific">Clostridium cavendishii DSM 21758</name>
    <dbReference type="NCBI Taxonomy" id="1121302"/>
    <lineage>
        <taxon>Bacteria</taxon>
        <taxon>Bacillati</taxon>
        <taxon>Bacillota</taxon>
        <taxon>Clostridia</taxon>
        <taxon>Eubacteriales</taxon>
        <taxon>Clostridiaceae</taxon>
        <taxon>Clostridium</taxon>
    </lineage>
</organism>
<dbReference type="InterPro" id="IPR036388">
    <property type="entry name" value="WH-like_DNA-bd_sf"/>
</dbReference>
<feature type="domain" description="Transcription regulator PadR N-terminal" evidence="1">
    <location>
        <begin position="19"/>
        <end position="89"/>
    </location>
</feature>
<evidence type="ECO:0000313" key="3">
    <source>
        <dbReference type="Proteomes" id="UP000184310"/>
    </source>
</evidence>
<proteinExistence type="predicted"/>
<dbReference type="PANTHER" id="PTHR33169">
    <property type="entry name" value="PADR-FAMILY TRANSCRIPTIONAL REGULATOR"/>
    <property type="match status" value="1"/>
</dbReference>
<dbReference type="EMBL" id="FQZB01000008">
    <property type="protein sequence ID" value="SHJ42114.1"/>
    <property type="molecule type" value="Genomic_DNA"/>
</dbReference>
<dbReference type="STRING" id="1121302.SAMN02745163_01924"/>
<dbReference type="InterPro" id="IPR005149">
    <property type="entry name" value="Tscrpt_reg_PadR_N"/>
</dbReference>
<sequence length="116" mass="13586">MKNIEWISQLRRGIMEFCILILISKKPTYGYELVLNLSKWDSLAITEGTLYPLLRRLQKEQHIESYWQESESGPPRKYYKITDSGKELLDSMSVTWGNFNNSIDELLNLKEVDLIG</sequence>
<gene>
    <name evidence="2" type="ORF">SAMN02745163_01924</name>
</gene>
<dbReference type="PANTHER" id="PTHR33169:SF14">
    <property type="entry name" value="TRANSCRIPTIONAL REGULATOR RV3488"/>
    <property type="match status" value="1"/>
</dbReference>
<protein>
    <submittedName>
        <fullName evidence="2">PadR family transcriptional regulator, regulatory protein PadR</fullName>
    </submittedName>
</protein>
<dbReference type="Proteomes" id="UP000184310">
    <property type="component" value="Unassembled WGS sequence"/>
</dbReference>
<dbReference type="InterPro" id="IPR052509">
    <property type="entry name" value="Metal_resp_DNA-bind_regulator"/>
</dbReference>
<reference evidence="2 3" key="1">
    <citation type="submission" date="2016-11" db="EMBL/GenBank/DDBJ databases">
        <authorList>
            <person name="Jaros S."/>
            <person name="Januszkiewicz K."/>
            <person name="Wedrychowicz H."/>
        </authorList>
    </citation>
    <scope>NUCLEOTIDE SEQUENCE [LARGE SCALE GENOMIC DNA]</scope>
    <source>
        <strain evidence="2 3">DSM 21758</strain>
    </source>
</reference>
<dbReference type="AlphaFoldDB" id="A0A1M6J5X3"/>
<evidence type="ECO:0000313" key="2">
    <source>
        <dbReference type="EMBL" id="SHJ42114.1"/>
    </source>
</evidence>
<dbReference type="InterPro" id="IPR036390">
    <property type="entry name" value="WH_DNA-bd_sf"/>
</dbReference>
<name>A0A1M6J5X3_9CLOT</name>
<dbReference type="Gene3D" id="1.10.10.10">
    <property type="entry name" value="Winged helix-like DNA-binding domain superfamily/Winged helix DNA-binding domain"/>
    <property type="match status" value="1"/>
</dbReference>
<dbReference type="SUPFAM" id="SSF46785">
    <property type="entry name" value="Winged helix' DNA-binding domain"/>
    <property type="match status" value="1"/>
</dbReference>